<dbReference type="EMBL" id="NBEB01000110">
    <property type="protein sequence ID" value="OQQ81602.1"/>
    <property type="molecule type" value="Genomic_DNA"/>
</dbReference>
<sequence>MARRIKITGVKELKSALQGNVLRFPNEVNQIISKHGANLQTTTMNNMTRAYTGHWEWQKGKGRVFVKPTGATKRSVTLRKSNFKAEVQPRTKYFPYLEYGTRFMARRPTLGPAFSKVEPQFRGDLEKLFK</sequence>
<dbReference type="AlphaFoldDB" id="A0A1V9QL48"/>
<name>A0A1V9QL48_9LACO</name>
<proteinExistence type="predicted"/>
<protein>
    <recommendedName>
        <fullName evidence="3">HK97 gp10 family phage protein</fullName>
    </recommendedName>
</protein>
<organism evidence="1 2">
    <name type="scientific">Ligilactobacillus salivarius</name>
    <dbReference type="NCBI Taxonomy" id="1624"/>
    <lineage>
        <taxon>Bacteria</taxon>
        <taxon>Bacillati</taxon>
        <taxon>Bacillota</taxon>
        <taxon>Bacilli</taxon>
        <taxon>Lactobacillales</taxon>
        <taxon>Lactobacillaceae</taxon>
        <taxon>Ligilactobacillus</taxon>
    </lineage>
</organism>
<evidence type="ECO:0000313" key="2">
    <source>
        <dbReference type="Proteomes" id="UP000192638"/>
    </source>
</evidence>
<gene>
    <name evidence="1" type="ORF">B6U60_10040</name>
</gene>
<accession>A0A1V9QL48</accession>
<dbReference type="RefSeq" id="WP_081531135.1">
    <property type="nucleotide sequence ID" value="NZ_NBEB01000110.1"/>
</dbReference>
<evidence type="ECO:0000313" key="1">
    <source>
        <dbReference type="EMBL" id="OQQ81602.1"/>
    </source>
</evidence>
<evidence type="ECO:0008006" key="3">
    <source>
        <dbReference type="Google" id="ProtNLM"/>
    </source>
</evidence>
<dbReference type="Proteomes" id="UP000192638">
    <property type="component" value="Unassembled WGS sequence"/>
</dbReference>
<reference evidence="1 2" key="1">
    <citation type="submission" date="2017-03" db="EMBL/GenBank/DDBJ databases">
        <title>Phylogenomics and comparative genomics of Lactobacillus salivarius, a mammalian gut commensal.</title>
        <authorList>
            <person name="Harris H.M."/>
        </authorList>
    </citation>
    <scope>NUCLEOTIDE SEQUENCE [LARGE SCALE GENOMIC DNA]</scope>
    <source>
        <strain evidence="1 2">LMG 14477</strain>
    </source>
</reference>
<comment type="caution">
    <text evidence="1">The sequence shown here is derived from an EMBL/GenBank/DDBJ whole genome shotgun (WGS) entry which is preliminary data.</text>
</comment>